<keyword evidence="5" id="KW-1185">Reference proteome</keyword>
<dbReference type="PANTHER" id="PTHR31157:SF1">
    <property type="entry name" value="SCP DOMAIN-CONTAINING PROTEIN"/>
    <property type="match status" value="1"/>
</dbReference>
<dbReference type="Proteomes" id="UP000780875">
    <property type="component" value="Unassembled WGS sequence"/>
</dbReference>
<dbReference type="RefSeq" id="WP_224121835.1">
    <property type="nucleotide sequence ID" value="NZ_JAIQZJ010000001.1"/>
</dbReference>
<dbReference type="InterPro" id="IPR035940">
    <property type="entry name" value="CAP_sf"/>
</dbReference>
<dbReference type="Gene3D" id="3.40.33.10">
    <property type="entry name" value="CAP"/>
    <property type="match status" value="1"/>
</dbReference>
<reference evidence="4 5" key="1">
    <citation type="submission" date="2021-09" db="EMBL/GenBank/DDBJ databases">
        <title>Whole genome sequence of Nocardioides sp. GBK3QG-3.</title>
        <authorList>
            <person name="Tuo L."/>
        </authorList>
    </citation>
    <scope>NUCLEOTIDE SEQUENCE [LARGE SCALE GENOMIC DNA]</scope>
    <source>
        <strain evidence="4 5">GBK3QG-3</strain>
    </source>
</reference>
<feature type="domain" description="SCP" evidence="3">
    <location>
        <begin position="41"/>
        <end position="147"/>
    </location>
</feature>
<evidence type="ECO:0000259" key="3">
    <source>
        <dbReference type="Pfam" id="PF00188"/>
    </source>
</evidence>
<dbReference type="SUPFAM" id="SSF55797">
    <property type="entry name" value="PR-1-like"/>
    <property type="match status" value="1"/>
</dbReference>
<evidence type="ECO:0000313" key="4">
    <source>
        <dbReference type="EMBL" id="MBZ5737486.1"/>
    </source>
</evidence>
<feature type="region of interest" description="Disordered" evidence="1">
    <location>
        <begin position="27"/>
        <end position="54"/>
    </location>
</feature>
<dbReference type="PANTHER" id="PTHR31157">
    <property type="entry name" value="SCP DOMAIN-CONTAINING PROTEIN"/>
    <property type="match status" value="1"/>
</dbReference>
<feature type="chain" id="PRO_5045876511" evidence="2">
    <location>
        <begin position="29"/>
        <end position="153"/>
    </location>
</feature>
<comment type="caution">
    <text evidence="4">The sequence shown here is derived from an EMBL/GenBank/DDBJ whole genome shotgun (WGS) entry which is preliminary data.</text>
</comment>
<evidence type="ECO:0000313" key="5">
    <source>
        <dbReference type="Proteomes" id="UP000780875"/>
    </source>
</evidence>
<protein>
    <submittedName>
        <fullName evidence="4">CAP domain-containing protein</fullName>
    </submittedName>
</protein>
<gene>
    <name evidence="4" type="ORF">K8U61_04875</name>
</gene>
<organism evidence="4 5">
    <name type="scientific">Nocardioides mangrovi</name>
    <dbReference type="NCBI Taxonomy" id="2874580"/>
    <lineage>
        <taxon>Bacteria</taxon>
        <taxon>Bacillati</taxon>
        <taxon>Actinomycetota</taxon>
        <taxon>Actinomycetes</taxon>
        <taxon>Propionibacteriales</taxon>
        <taxon>Nocardioidaceae</taxon>
        <taxon>Nocardioides</taxon>
    </lineage>
</organism>
<dbReference type="EMBL" id="JAIQZJ010000001">
    <property type="protein sequence ID" value="MBZ5737486.1"/>
    <property type="molecule type" value="Genomic_DNA"/>
</dbReference>
<evidence type="ECO:0000256" key="2">
    <source>
        <dbReference type="SAM" id="SignalP"/>
    </source>
</evidence>
<proteinExistence type="predicted"/>
<keyword evidence="2" id="KW-0732">Signal</keyword>
<feature type="signal peptide" evidence="2">
    <location>
        <begin position="1"/>
        <end position="28"/>
    </location>
</feature>
<dbReference type="CDD" id="cd05379">
    <property type="entry name" value="CAP_bacterial"/>
    <property type="match status" value="1"/>
</dbReference>
<name>A0ABS7U935_9ACTN</name>
<sequence length="153" mass="17491">MSRTIRIAIALAPVALLVGLLSAAPASADSPSDRYEKQAFAATNQQRDRHDRRDLRSQRCVEGFAERWARHMARTEDMVHQSLGPIMRRCHLTMAGENIAYGFASGRSVVNQGWMHSEGHRENILRPQYRLMGMGARRDDDGRWWISQVFGRR</sequence>
<dbReference type="Pfam" id="PF00188">
    <property type="entry name" value="CAP"/>
    <property type="match status" value="1"/>
</dbReference>
<evidence type="ECO:0000256" key="1">
    <source>
        <dbReference type="SAM" id="MobiDB-lite"/>
    </source>
</evidence>
<dbReference type="InterPro" id="IPR014044">
    <property type="entry name" value="CAP_dom"/>
</dbReference>
<accession>A0ABS7U935</accession>